<dbReference type="PANTHER" id="PTHR43278">
    <property type="entry name" value="NAD(P)H-DEPENDENT FMN-CONTAINING OXIDOREDUCTASE YWQN-RELATED"/>
    <property type="match status" value="1"/>
</dbReference>
<keyword evidence="1" id="KW-0285">Flavoprotein</keyword>
<evidence type="ECO:0000256" key="1">
    <source>
        <dbReference type="ARBA" id="ARBA00022630"/>
    </source>
</evidence>
<dbReference type="AlphaFoldDB" id="A0A154BNF7"/>
<dbReference type="RefSeq" id="WP_066244216.1">
    <property type="nucleotide sequence ID" value="NZ_LSGP01000023.1"/>
</dbReference>
<protein>
    <submittedName>
        <fullName evidence="4">FMN reductase</fullName>
    </submittedName>
</protein>
<gene>
    <name evidence="4" type="ORF">AXX12_12500</name>
</gene>
<sequence>MKVVAFNGSPRKDGNTGFALNTVGEELKKAGIEFTVIHVGNKTIRGCAACGGCVTNQNERCVIANDEVNDWIQKMKEADGILLGAPVHYAGIPGTMKSFLDRAFFAATVNGPMMRNKVGAAVVAVRRSGGVATFDSLNHYLMYAEMIMPTSNYWNVTHGLQPGEAIKDEEGSQIMRVLGKNMAWLLKVLAAGKDHVEPVLPEAKILTNFVRD</sequence>
<dbReference type="GO" id="GO:0016491">
    <property type="term" value="F:oxidoreductase activity"/>
    <property type="evidence" value="ECO:0007669"/>
    <property type="project" value="InterPro"/>
</dbReference>
<comment type="caution">
    <text evidence="4">The sequence shown here is derived from an EMBL/GenBank/DDBJ whole genome shotgun (WGS) entry which is preliminary data.</text>
</comment>
<keyword evidence="2" id="KW-0288">FMN</keyword>
<feature type="domain" description="NADPH-dependent FMN reductase-like" evidence="3">
    <location>
        <begin position="1"/>
        <end position="159"/>
    </location>
</feature>
<proteinExistence type="predicted"/>
<dbReference type="InterPro" id="IPR005025">
    <property type="entry name" value="FMN_Rdtase-like_dom"/>
</dbReference>
<dbReference type="InterPro" id="IPR051796">
    <property type="entry name" value="ISF_SsuE-like"/>
</dbReference>
<dbReference type="STRING" id="1794912.AXX12_12500"/>
<evidence type="ECO:0000313" key="5">
    <source>
        <dbReference type="Proteomes" id="UP000076268"/>
    </source>
</evidence>
<reference evidence="4 5" key="1">
    <citation type="submission" date="2016-02" db="EMBL/GenBank/DDBJ databases">
        <title>Anaerosporomusa subterraneum gen. nov., sp. nov., a spore-forming obligate anaerobe isolated from saprolite.</title>
        <authorList>
            <person name="Choi J.K."/>
            <person name="Shah M."/>
            <person name="Yee N."/>
        </authorList>
    </citation>
    <scope>NUCLEOTIDE SEQUENCE [LARGE SCALE GENOMIC DNA]</scope>
    <source>
        <strain evidence="4 5">RU4</strain>
    </source>
</reference>
<dbReference type="SUPFAM" id="SSF52218">
    <property type="entry name" value="Flavoproteins"/>
    <property type="match status" value="1"/>
</dbReference>
<dbReference type="Proteomes" id="UP000076268">
    <property type="component" value="Unassembled WGS sequence"/>
</dbReference>
<dbReference type="PANTHER" id="PTHR43278:SF4">
    <property type="entry name" value="NAD(P)H-DEPENDENT FMN-CONTAINING OXIDOREDUCTASE YWQN-RELATED"/>
    <property type="match status" value="1"/>
</dbReference>
<accession>A0A154BNF7</accession>
<dbReference type="EMBL" id="LSGP01000023">
    <property type="protein sequence ID" value="KYZ75527.1"/>
    <property type="molecule type" value="Genomic_DNA"/>
</dbReference>
<evidence type="ECO:0000256" key="2">
    <source>
        <dbReference type="ARBA" id="ARBA00022643"/>
    </source>
</evidence>
<dbReference type="OrthoDB" id="9790975at2"/>
<dbReference type="Pfam" id="PF03358">
    <property type="entry name" value="FMN_red"/>
    <property type="match status" value="1"/>
</dbReference>
<dbReference type="Gene3D" id="3.40.50.360">
    <property type="match status" value="1"/>
</dbReference>
<organism evidence="4 5">
    <name type="scientific">Anaerosporomusa subterranea</name>
    <dbReference type="NCBI Taxonomy" id="1794912"/>
    <lineage>
        <taxon>Bacteria</taxon>
        <taxon>Bacillati</taxon>
        <taxon>Bacillota</taxon>
        <taxon>Negativicutes</taxon>
        <taxon>Acetonemataceae</taxon>
        <taxon>Anaerosporomusa</taxon>
    </lineage>
</organism>
<evidence type="ECO:0000313" key="4">
    <source>
        <dbReference type="EMBL" id="KYZ75527.1"/>
    </source>
</evidence>
<evidence type="ECO:0000259" key="3">
    <source>
        <dbReference type="Pfam" id="PF03358"/>
    </source>
</evidence>
<dbReference type="InterPro" id="IPR029039">
    <property type="entry name" value="Flavoprotein-like_sf"/>
</dbReference>
<name>A0A154BNF7_ANASB</name>
<keyword evidence="5" id="KW-1185">Reference proteome</keyword>